<evidence type="ECO:0000313" key="2">
    <source>
        <dbReference type="Proteomes" id="UP001211907"/>
    </source>
</evidence>
<accession>A0AAD5T2Y3</accession>
<reference evidence="1" key="1">
    <citation type="submission" date="2020-05" db="EMBL/GenBank/DDBJ databases">
        <title>Phylogenomic resolution of chytrid fungi.</title>
        <authorList>
            <person name="Stajich J.E."/>
            <person name="Amses K."/>
            <person name="Simmons R."/>
            <person name="Seto K."/>
            <person name="Myers J."/>
            <person name="Bonds A."/>
            <person name="Quandt C.A."/>
            <person name="Barry K."/>
            <person name="Liu P."/>
            <person name="Grigoriev I."/>
            <person name="Longcore J.E."/>
            <person name="James T.Y."/>
        </authorList>
    </citation>
    <scope>NUCLEOTIDE SEQUENCE</scope>
    <source>
        <strain evidence="1">JEL0513</strain>
    </source>
</reference>
<keyword evidence="2" id="KW-1185">Reference proteome</keyword>
<evidence type="ECO:0000313" key="1">
    <source>
        <dbReference type="EMBL" id="KAJ3127302.1"/>
    </source>
</evidence>
<gene>
    <name evidence="1" type="ORF">HK100_009820</name>
</gene>
<dbReference type="EMBL" id="JADGJH010000518">
    <property type="protein sequence ID" value="KAJ3127302.1"/>
    <property type="molecule type" value="Genomic_DNA"/>
</dbReference>
<comment type="caution">
    <text evidence="1">The sequence shown here is derived from an EMBL/GenBank/DDBJ whole genome shotgun (WGS) entry which is preliminary data.</text>
</comment>
<dbReference type="AlphaFoldDB" id="A0AAD5T2Y3"/>
<name>A0AAD5T2Y3_9FUNG</name>
<protein>
    <submittedName>
        <fullName evidence="1">Uncharacterized protein</fullName>
    </submittedName>
</protein>
<proteinExistence type="predicted"/>
<organism evidence="1 2">
    <name type="scientific">Physocladia obscura</name>
    <dbReference type="NCBI Taxonomy" id="109957"/>
    <lineage>
        <taxon>Eukaryota</taxon>
        <taxon>Fungi</taxon>
        <taxon>Fungi incertae sedis</taxon>
        <taxon>Chytridiomycota</taxon>
        <taxon>Chytridiomycota incertae sedis</taxon>
        <taxon>Chytridiomycetes</taxon>
        <taxon>Chytridiales</taxon>
        <taxon>Chytriomycetaceae</taxon>
        <taxon>Physocladia</taxon>
    </lineage>
</organism>
<sequence>MVGHLSSSKFFGKTVIISWSHQTLPLLAVALGAPAESVPSKWGKRFDVTWVVSVNRSHIGGVVSAQTGILRQLPQLLLYGDEKSVIKLKRGCTNAALEKMRSNFEIDEEVEDEE</sequence>
<dbReference type="Proteomes" id="UP001211907">
    <property type="component" value="Unassembled WGS sequence"/>
</dbReference>